<dbReference type="GO" id="GO:0008934">
    <property type="term" value="F:inositol monophosphate 1-phosphatase activity"/>
    <property type="evidence" value="ECO:0007669"/>
    <property type="project" value="InterPro"/>
</dbReference>
<feature type="binding site" evidence="10">
    <location>
        <position position="77"/>
    </location>
    <ligand>
        <name>Mg(2+)</name>
        <dbReference type="ChEBI" id="CHEBI:18420"/>
        <label>1</label>
        <note>catalytic</note>
    </ligand>
</feature>
<comment type="similarity">
    <text evidence="4 11">Belongs to the inositol monophosphatase superfamily.</text>
</comment>
<comment type="catalytic activity">
    <reaction evidence="8">
        <text>L-histidinol phosphate + H2O = L-histidinol + phosphate</text>
        <dbReference type="Rhea" id="RHEA:14465"/>
        <dbReference type="ChEBI" id="CHEBI:15377"/>
        <dbReference type="ChEBI" id="CHEBI:43474"/>
        <dbReference type="ChEBI" id="CHEBI:57699"/>
        <dbReference type="ChEBI" id="CHEBI:57980"/>
        <dbReference type="EC" id="3.1.3.15"/>
    </reaction>
</comment>
<evidence type="ECO:0000256" key="5">
    <source>
        <dbReference type="ARBA" id="ARBA00022723"/>
    </source>
</evidence>
<dbReference type="PROSITE" id="PS00630">
    <property type="entry name" value="IMP_2"/>
    <property type="match status" value="1"/>
</dbReference>
<evidence type="ECO:0000256" key="10">
    <source>
        <dbReference type="PIRSR" id="PIRSR600760-2"/>
    </source>
</evidence>
<dbReference type="Gene3D" id="3.30.540.10">
    <property type="entry name" value="Fructose-1,6-Bisphosphatase, subunit A, domain 1"/>
    <property type="match status" value="1"/>
</dbReference>
<evidence type="ECO:0000256" key="8">
    <source>
        <dbReference type="ARBA" id="ARBA00049158"/>
    </source>
</evidence>
<reference evidence="12" key="2">
    <citation type="submission" date="2020-09" db="EMBL/GenBank/DDBJ databases">
        <authorList>
            <person name="Sun Q."/>
            <person name="Zhou Y."/>
        </authorList>
    </citation>
    <scope>NUCLEOTIDE SEQUENCE</scope>
    <source>
        <strain evidence="12">CGMCC 1.14988</strain>
    </source>
</reference>
<dbReference type="Proteomes" id="UP000650511">
    <property type="component" value="Unassembled WGS sequence"/>
</dbReference>
<protein>
    <recommendedName>
        <fullName evidence="11">Inositol-1-monophosphatase</fullName>
        <ecNumber evidence="11">3.1.3.25</ecNumber>
    </recommendedName>
</protein>
<keyword evidence="7 10" id="KW-0460">Magnesium</keyword>
<dbReference type="InterPro" id="IPR020583">
    <property type="entry name" value="Inositol_monoP_metal-BS"/>
</dbReference>
<gene>
    <name evidence="12" type="primary">suhB</name>
    <name evidence="12" type="ORF">GCM10011354_11840</name>
</gene>
<evidence type="ECO:0000256" key="3">
    <source>
        <dbReference type="ARBA" id="ARBA00004970"/>
    </source>
</evidence>
<comment type="function">
    <text evidence="9">Catalyzes the dephosphorylation of histidinol-phosphate to histidinol, the direct precursor of histidine.</text>
</comment>
<evidence type="ECO:0000313" key="12">
    <source>
        <dbReference type="EMBL" id="GGI04989.1"/>
    </source>
</evidence>
<dbReference type="GO" id="GO:0046872">
    <property type="term" value="F:metal ion binding"/>
    <property type="evidence" value="ECO:0007669"/>
    <property type="project" value="UniProtKB-KW"/>
</dbReference>
<dbReference type="GO" id="GO:0046854">
    <property type="term" value="P:phosphatidylinositol phosphate biosynthetic process"/>
    <property type="evidence" value="ECO:0007669"/>
    <property type="project" value="InterPro"/>
</dbReference>
<proteinExistence type="inferred from homology"/>
<keyword evidence="6 11" id="KW-0378">Hydrolase</keyword>
<feature type="binding site" evidence="10">
    <location>
        <position position="97"/>
    </location>
    <ligand>
        <name>Mg(2+)</name>
        <dbReference type="ChEBI" id="CHEBI:18420"/>
        <label>1</label>
        <note>catalytic</note>
    </ligand>
</feature>
<feature type="binding site" evidence="10">
    <location>
        <position position="221"/>
    </location>
    <ligand>
        <name>Mg(2+)</name>
        <dbReference type="ChEBI" id="CHEBI:18420"/>
        <label>1</label>
        <note>catalytic</note>
    </ligand>
</feature>
<dbReference type="EC" id="3.1.3.25" evidence="11"/>
<organism evidence="12 13">
    <name type="scientific">Egicoccus halophilus</name>
    <dbReference type="NCBI Taxonomy" id="1670830"/>
    <lineage>
        <taxon>Bacteria</taxon>
        <taxon>Bacillati</taxon>
        <taxon>Actinomycetota</taxon>
        <taxon>Nitriliruptoria</taxon>
        <taxon>Egicoccales</taxon>
        <taxon>Egicoccaceae</taxon>
        <taxon>Egicoccus</taxon>
    </lineage>
</organism>
<dbReference type="GO" id="GO:0006020">
    <property type="term" value="P:inositol metabolic process"/>
    <property type="evidence" value="ECO:0007669"/>
    <property type="project" value="TreeGrafter"/>
</dbReference>
<feature type="binding site" evidence="10">
    <location>
        <position position="96"/>
    </location>
    <ligand>
        <name>Mg(2+)</name>
        <dbReference type="ChEBI" id="CHEBI:18420"/>
        <label>1</label>
        <note>catalytic</note>
    </ligand>
</feature>
<accession>A0A8J3ADS5</accession>
<dbReference type="Pfam" id="PF00459">
    <property type="entry name" value="Inositol_P"/>
    <property type="match status" value="1"/>
</dbReference>
<dbReference type="InterPro" id="IPR020550">
    <property type="entry name" value="Inositol_monophosphatase_CS"/>
</dbReference>
<name>A0A8J3ADS5_9ACTN</name>
<evidence type="ECO:0000256" key="1">
    <source>
        <dbReference type="ARBA" id="ARBA00001033"/>
    </source>
</evidence>
<dbReference type="SUPFAM" id="SSF56655">
    <property type="entry name" value="Carbohydrate phosphatase"/>
    <property type="match status" value="1"/>
</dbReference>
<dbReference type="CDD" id="cd01639">
    <property type="entry name" value="IMPase"/>
    <property type="match status" value="1"/>
</dbReference>
<comment type="caution">
    <text evidence="12">The sequence shown here is derived from an EMBL/GenBank/DDBJ whole genome shotgun (WGS) entry which is preliminary data.</text>
</comment>
<reference evidence="12" key="1">
    <citation type="journal article" date="2014" name="Int. J. Syst. Evol. Microbiol.">
        <title>Complete genome sequence of Corynebacterium casei LMG S-19264T (=DSM 44701T), isolated from a smear-ripened cheese.</title>
        <authorList>
            <consortium name="US DOE Joint Genome Institute (JGI-PGF)"/>
            <person name="Walter F."/>
            <person name="Albersmeier A."/>
            <person name="Kalinowski J."/>
            <person name="Ruckert C."/>
        </authorList>
    </citation>
    <scope>NUCLEOTIDE SEQUENCE</scope>
    <source>
        <strain evidence="12">CGMCC 1.14988</strain>
    </source>
</reference>
<dbReference type="PANTHER" id="PTHR20854:SF4">
    <property type="entry name" value="INOSITOL-1-MONOPHOSPHATASE-RELATED"/>
    <property type="match status" value="1"/>
</dbReference>
<evidence type="ECO:0000256" key="7">
    <source>
        <dbReference type="ARBA" id="ARBA00022842"/>
    </source>
</evidence>
<feature type="binding site" evidence="10">
    <location>
        <position position="94"/>
    </location>
    <ligand>
        <name>Mg(2+)</name>
        <dbReference type="ChEBI" id="CHEBI:18420"/>
        <label>1</label>
        <note>catalytic</note>
    </ligand>
</feature>
<comment type="cofactor">
    <cofactor evidence="2 10 11">
        <name>Mg(2+)</name>
        <dbReference type="ChEBI" id="CHEBI:18420"/>
    </cofactor>
</comment>
<dbReference type="InterPro" id="IPR033942">
    <property type="entry name" value="IMPase"/>
</dbReference>
<dbReference type="AlphaFoldDB" id="A0A8J3ADS5"/>
<evidence type="ECO:0000256" key="2">
    <source>
        <dbReference type="ARBA" id="ARBA00001946"/>
    </source>
</evidence>
<sequence>MADRPDLSVLRDLAVDTARAAGDTLRRFADRHAAGDDLGFGTKSTITDPVSEADRAAERLIAERLTAARPDDGLLGEEGQAERRGTSGLRWVVDPLDGTVNFLYGLPAWCVSVACEDDAGSLVGVVHDPNRDETFVAVRGGGATCNGRPTEVGSAGTLERTLVATGYAYAVTTRRDWAADVADLLGHVRDVRRGGAAALDLAWTAAGRFDAYLEFGLSPWDWAAGRLLVTESGGTVTTPERVLGGERRTGVLAGGATACDALGAWLAERPPHRPAEDTP</sequence>
<dbReference type="InterPro" id="IPR000760">
    <property type="entry name" value="Inositol_monophosphatase-like"/>
</dbReference>
<dbReference type="FunFam" id="3.30.540.10:FF:000003">
    <property type="entry name" value="Inositol-1-monophosphatase"/>
    <property type="match status" value="1"/>
</dbReference>
<dbReference type="EMBL" id="BMHA01000004">
    <property type="protein sequence ID" value="GGI04989.1"/>
    <property type="molecule type" value="Genomic_DNA"/>
</dbReference>
<dbReference type="PRINTS" id="PR00377">
    <property type="entry name" value="IMPHPHTASES"/>
</dbReference>
<comment type="catalytic activity">
    <reaction evidence="1 11">
        <text>a myo-inositol phosphate + H2O = myo-inositol + phosphate</text>
        <dbReference type="Rhea" id="RHEA:24056"/>
        <dbReference type="ChEBI" id="CHEBI:15377"/>
        <dbReference type="ChEBI" id="CHEBI:17268"/>
        <dbReference type="ChEBI" id="CHEBI:43474"/>
        <dbReference type="ChEBI" id="CHEBI:84139"/>
        <dbReference type="EC" id="3.1.3.25"/>
    </reaction>
</comment>
<dbReference type="PANTHER" id="PTHR20854">
    <property type="entry name" value="INOSITOL MONOPHOSPHATASE"/>
    <property type="match status" value="1"/>
</dbReference>
<dbReference type="GO" id="GO:0007165">
    <property type="term" value="P:signal transduction"/>
    <property type="evidence" value="ECO:0007669"/>
    <property type="project" value="TreeGrafter"/>
</dbReference>
<evidence type="ECO:0000256" key="4">
    <source>
        <dbReference type="ARBA" id="ARBA00009759"/>
    </source>
</evidence>
<comment type="pathway">
    <text evidence="3">Amino-acid biosynthesis; L-histidine biosynthesis; L-histidine from 5-phospho-alpha-D-ribose 1-diphosphate: step 8/9.</text>
</comment>
<evidence type="ECO:0000256" key="11">
    <source>
        <dbReference type="RuleBase" id="RU364068"/>
    </source>
</evidence>
<dbReference type="PROSITE" id="PS00629">
    <property type="entry name" value="IMP_1"/>
    <property type="match status" value="1"/>
</dbReference>
<dbReference type="GO" id="GO:0004401">
    <property type="term" value="F:histidinol-phosphatase activity"/>
    <property type="evidence" value="ECO:0007669"/>
    <property type="project" value="UniProtKB-EC"/>
</dbReference>
<keyword evidence="13" id="KW-1185">Reference proteome</keyword>
<dbReference type="RefSeq" id="WP_130649546.1">
    <property type="nucleotide sequence ID" value="NZ_BMHA01000004.1"/>
</dbReference>
<keyword evidence="5 10" id="KW-0479">Metal-binding</keyword>
<dbReference type="Gene3D" id="3.40.190.80">
    <property type="match status" value="1"/>
</dbReference>
<evidence type="ECO:0000256" key="9">
    <source>
        <dbReference type="ARBA" id="ARBA00053547"/>
    </source>
</evidence>
<evidence type="ECO:0000313" key="13">
    <source>
        <dbReference type="Proteomes" id="UP000650511"/>
    </source>
</evidence>
<dbReference type="OrthoDB" id="9772456at2"/>
<evidence type="ECO:0000256" key="6">
    <source>
        <dbReference type="ARBA" id="ARBA00022801"/>
    </source>
</evidence>